<protein>
    <submittedName>
        <fullName evidence="5">MarR family transcriptional regulator</fullName>
    </submittedName>
</protein>
<dbReference type="InterPro" id="IPR011991">
    <property type="entry name" value="ArsR-like_HTH"/>
</dbReference>
<dbReference type="CDD" id="cd00090">
    <property type="entry name" value="HTH_ARSR"/>
    <property type="match status" value="1"/>
</dbReference>
<dbReference type="AlphaFoldDB" id="A0ABD8A6H1"/>
<dbReference type="PANTHER" id="PTHR42756:SF1">
    <property type="entry name" value="TRANSCRIPTIONAL REPRESSOR OF EMRAB OPERON"/>
    <property type="match status" value="1"/>
</dbReference>
<name>A0ABD8A6H1_9EURY</name>
<reference evidence="5 6" key="1">
    <citation type="submission" date="2023-10" db="EMBL/GenBank/DDBJ databases">
        <title>The complete genome sequence of Methanoculleus palmolei DSM 4273.</title>
        <authorList>
            <person name="Lai S.-J."/>
            <person name="You Y.-T."/>
            <person name="Chen S.-C."/>
        </authorList>
    </citation>
    <scope>NUCLEOTIDE SEQUENCE [LARGE SCALE GENOMIC DNA]</scope>
    <source>
        <strain evidence="5 6">DSM 4273</strain>
    </source>
</reference>
<dbReference type="PROSITE" id="PS01117">
    <property type="entry name" value="HTH_MARR_1"/>
    <property type="match status" value="1"/>
</dbReference>
<dbReference type="SUPFAM" id="SSF46785">
    <property type="entry name" value="Winged helix' DNA-binding domain"/>
    <property type="match status" value="1"/>
</dbReference>
<evidence type="ECO:0000256" key="1">
    <source>
        <dbReference type="ARBA" id="ARBA00023015"/>
    </source>
</evidence>
<feature type="domain" description="HTH marR-type" evidence="4">
    <location>
        <begin position="16"/>
        <end position="145"/>
    </location>
</feature>
<dbReference type="Pfam" id="PF01047">
    <property type="entry name" value="MarR"/>
    <property type="match status" value="1"/>
</dbReference>
<keyword evidence="3" id="KW-0804">Transcription</keyword>
<dbReference type="InterPro" id="IPR023187">
    <property type="entry name" value="Tscrpt_reg_MarR-type_CS"/>
</dbReference>
<evidence type="ECO:0000259" key="4">
    <source>
        <dbReference type="PROSITE" id="PS50995"/>
    </source>
</evidence>
<dbReference type="PRINTS" id="PR00598">
    <property type="entry name" value="HTHMARR"/>
</dbReference>
<dbReference type="Gene3D" id="1.10.10.10">
    <property type="entry name" value="Winged helix-like DNA-binding domain superfamily/Winged helix DNA-binding domain"/>
    <property type="match status" value="1"/>
</dbReference>
<keyword evidence="2" id="KW-0238">DNA-binding</keyword>
<dbReference type="SMART" id="SM00347">
    <property type="entry name" value="HTH_MARR"/>
    <property type="match status" value="1"/>
</dbReference>
<evidence type="ECO:0000313" key="6">
    <source>
        <dbReference type="Proteomes" id="UP001626603"/>
    </source>
</evidence>
<organism evidence="5 6">
    <name type="scientific">Methanoculleus palmolei</name>
    <dbReference type="NCBI Taxonomy" id="72612"/>
    <lineage>
        <taxon>Archaea</taxon>
        <taxon>Methanobacteriati</taxon>
        <taxon>Methanobacteriota</taxon>
        <taxon>Stenosarchaea group</taxon>
        <taxon>Methanomicrobia</taxon>
        <taxon>Methanomicrobiales</taxon>
        <taxon>Methanomicrobiaceae</taxon>
        <taxon>Methanoculleus</taxon>
    </lineage>
</organism>
<dbReference type="GO" id="GO:0006355">
    <property type="term" value="P:regulation of DNA-templated transcription"/>
    <property type="evidence" value="ECO:0007669"/>
    <property type="project" value="UniProtKB-ARBA"/>
</dbReference>
<dbReference type="InterPro" id="IPR000835">
    <property type="entry name" value="HTH_MarR-typ"/>
</dbReference>
<dbReference type="InterPro" id="IPR036388">
    <property type="entry name" value="WH-like_DNA-bd_sf"/>
</dbReference>
<proteinExistence type="predicted"/>
<evidence type="ECO:0000256" key="2">
    <source>
        <dbReference type="ARBA" id="ARBA00023125"/>
    </source>
</evidence>
<evidence type="ECO:0000313" key="5">
    <source>
        <dbReference type="EMBL" id="WOX55152.1"/>
    </source>
</evidence>
<dbReference type="Proteomes" id="UP001626603">
    <property type="component" value="Chromosome"/>
</dbReference>
<dbReference type="PANTHER" id="PTHR42756">
    <property type="entry name" value="TRANSCRIPTIONAL REGULATOR, MARR"/>
    <property type="match status" value="1"/>
</dbReference>
<gene>
    <name evidence="5" type="ORF">R6Y95_06670</name>
</gene>
<sequence length="164" mass="18518">MNCPPDRELLPPEIPFAGLISIIHRLHAIYQNNEARGLGLTAGQFPFLFHIAHRPDITQDEIAEQAHIDKGTVARAVKKLEDGGFVRRSPDPRNRRRYFLALTKKGNATLPAIIEIERAWENLISAGLSEAERARLHEDVYRLAKNSIEQIRICGEVEVDHDVA</sequence>
<dbReference type="InterPro" id="IPR036390">
    <property type="entry name" value="WH_DNA-bd_sf"/>
</dbReference>
<dbReference type="EMBL" id="CP137641">
    <property type="protein sequence ID" value="WOX55152.1"/>
    <property type="molecule type" value="Genomic_DNA"/>
</dbReference>
<accession>A0ABD8A6H1</accession>
<keyword evidence="6" id="KW-1185">Reference proteome</keyword>
<dbReference type="GO" id="GO:0003677">
    <property type="term" value="F:DNA binding"/>
    <property type="evidence" value="ECO:0007669"/>
    <property type="project" value="UniProtKB-KW"/>
</dbReference>
<evidence type="ECO:0000256" key="3">
    <source>
        <dbReference type="ARBA" id="ARBA00023163"/>
    </source>
</evidence>
<dbReference type="PROSITE" id="PS50995">
    <property type="entry name" value="HTH_MARR_2"/>
    <property type="match status" value="1"/>
</dbReference>
<keyword evidence="1" id="KW-0805">Transcription regulation</keyword>